<dbReference type="STRING" id="765911.Thivi_3792"/>
<name>I3YF67_THIV6</name>
<dbReference type="HOGENOM" id="CLU_2604982_0_0_6"/>
<dbReference type="Proteomes" id="UP000006062">
    <property type="component" value="Chromosome"/>
</dbReference>
<evidence type="ECO:0000313" key="3">
    <source>
        <dbReference type="Proteomes" id="UP000006062"/>
    </source>
</evidence>
<protein>
    <submittedName>
        <fullName evidence="2">Uncharacterized protein</fullName>
    </submittedName>
</protein>
<dbReference type="KEGG" id="tvi:Thivi_3792"/>
<keyword evidence="3" id="KW-1185">Reference proteome</keyword>
<feature type="region of interest" description="Disordered" evidence="1">
    <location>
        <begin position="49"/>
        <end position="79"/>
    </location>
</feature>
<proteinExistence type="predicted"/>
<reference evidence="2 3" key="1">
    <citation type="submission" date="2012-06" db="EMBL/GenBank/DDBJ databases">
        <title>Complete sequence of Thiocystis violascens DSM 198.</title>
        <authorList>
            <consortium name="US DOE Joint Genome Institute"/>
            <person name="Lucas S."/>
            <person name="Han J."/>
            <person name="Lapidus A."/>
            <person name="Cheng J.-F."/>
            <person name="Goodwin L."/>
            <person name="Pitluck S."/>
            <person name="Peters L."/>
            <person name="Ovchinnikova G."/>
            <person name="Teshima H."/>
            <person name="Detter J.C."/>
            <person name="Han C."/>
            <person name="Tapia R."/>
            <person name="Land M."/>
            <person name="Hauser L."/>
            <person name="Kyrpides N."/>
            <person name="Ivanova N."/>
            <person name="Pagani I."/>
            <person name="Vogl K."/>
            <person name="Liu Z."/>
            <person name="Frigaard N.-U."/>
            <person name="Bryant D."/>
            <person name="Woyke T."/>
        </authorList>
    </citation>
    <scope>NUCLEOTIDE SEQUENCE [LARGE SCALE GENOMIC DNA]</scope>
    <source>
        <strain evidence="3">ATCC 17096 / DSM 198 / 6111</strain>
    </source>
</reference>
<dbReference type="EMBL" id="CP003154">
    <property type="protein sequence ID" value="AFL75635.1"/>
    <property type="molecule type" value="Genomic_DNA"/>
</dbReference>
<gene>
    <name evidence="2" type="ordered locus">Thivi_3792</name>
</gene>
<evidence type="ECO:0000256" key="1">
    <source>
        <dbReference type="SAM" id="MobiDB-lite"/>
    </source>
</evidence>
<dbReference type="AlphaFoldDB" id="I3YF67"/>
<organism evidence="2 3">
    <name type="scientific">Thiocystis violascens (strain ATCC 17096 / DSM 198 / 6111)</name>
    <name type="common">Chromatium violascens</name>
    <dbReference type="NCBI Taxonomy" id="765911"/>
    <lineage>
        <taxon>Bacteria</taxon>
        <taxon>Pseudomonadati</taxon>
        <taxon>Pseudomonadota</taxon>
        <taxon>Gammaproteobacteria</taxon>
        <taxon>Chromatiales</taxon>
        <taxon>Chromatiaceae</taxon>
        <taxon>Thiocystis</taxon>
    </lineage>
</organism>
<evidence type="ECO:0000313" key="2">
    <source>
        <dbReference type="EMBL" id="AFL75635.1"/>
    </source>
</evidence>
<sequence>MNGFMRRGPDFPFILREPQDEREILRVFAPRLKLLTVILKPFVVNPEPVEGSNHERLHAPRPGFPTPDRHETFPRLLRS</sequence>
<accession>I3YF67</accession>